<dbReference type="Pfam" id="PF02237">
    <property type="entry name" value="BPL_C"/>
    <property type="match status" value="1"/>
</dbReference>
<dbReference type="SUPFAM" id="SSF50037">
    <property type="entry name" value="C-terminal domain of transcriptional repressors"/>
    <property type="match status" value="1"/>
</dbReference>
<evidence type="ECO:0000313" key="8">
    <source>
        <dbReference type="Proteomes" id="UP000001572"/>
    </source>
</evidence>
<keyword evidence="5" id="KW-0238">DNA-binding</keyword>
<dbReference type="eggNOG" id="COG0340">
    <property type="taxonomic scope" value="Bacteria"/>
</dbReference>
<dbReference type="InterPro" id="IPR013196">
    <property type="entry name" value="HTH_11"/>
</dbReference>
<keyword evidence="4 5" id="KW-0092">Biotin</keyword>
<dbReference type="GO" id="GO:0004077">
    <property type="term" value="F:biotin--[biotin carboxyl-carrier protein] ligase activity"/>
    <property type="evidence" value="ECO:0007669"/>
    <property type="project" value="UniProtKB-UniRule"/>
</dbReference>
<keyword evidence="5" id="KW-0804">Transcription</keyword>
<dbReference type="OrthoDB" id="9807064at2"/>
<evidence type="ECO:0000256" key="3">
    <source>
        <dbReference type="ARBA" id="ARBA00022840"/>
    </source>
</evidence>
<evidence type="ECO:0000259" key="6">
    <source>
        <dbReference type="PROSITE" id="PS51733"/>
    </source>
</evidence>
<dbReference type="Gene3D" id="3.30.930.10">
    <property type="entry name" value="Bira Bifunctional Protein, Domain 2"/>
    <property type="match status" value="1"/>
</dbReference>
<evidence type="ECO:0000256" key="5">
    <source>
        <dbReference type="HAMAP-Rule" id="MF_00978"/>
    </source>
</evidence>
<evidence type="ECO:0000256" key="4">
    <source>
        <dbReference type="ARBA" id="ARBA00023267"/>
    </source>
</evidence>
<reference evidence="8" key="1">
    <citation type="journal article" date="2016" name="Genome Announc.">
        <title>Complete genome sequence of Alkaliphilus metalliredigens strain QYMF, an alkaliphilic and metal-reducing bacterium isolated from borax-contaminated leachate ponds.</title>
        <authorList>
            <person name="Hwang C."/>
            <person name="Copeland A."/>
            <person name="Lucas S."/>
            <person name="Lapidus A."/>
            <person name="Barry K."/>
            <person name="Detter J.C."/>
            <person name="Glavina Del Rio T."/>
            <person name="Hammon N."/>
            <person name="Israni S."/>
            <person name="Dalin E."/>
            <person name="Tice H."/>
            <person name="Pitluck S."/>
            <person name="Chertkov O."/>
            <person name="Brettin T."/>
            <person name="Bruce D."/>
            <person name="Han C."/>
            <person name="Schmutz J."/>
            <person name="Larimer F."/>
            <person name="Land M.L."/>
            <person name="Hauser L."/>
            <person name="Kyrpides N."/>
            <person name="Mikhailova N."/>
            <person name="Ye Q."/>
            <person name="Zhou J."/>
            <person name="Richardson P."/>
            <person name="Fields M.W."/>
        </authorList>
    </citation>
    <scope>NUCLEOTIDE SEQUENCE [LARGE SCALE GENOMIC DNA]</scope>
    <source>
        <strain evidence="8">QYMF</strain>
    </source>
</reference>
<evidence type="ECO:0000256" key="1">
    <source>
        <dbReference type="ARBA" id="ARBA00022598"/>
    </source>
</evidence>
<dbReference type="EC" id="6.3.4.15" evidence="5"/>
<name>A6TWN8_ALKMQ</name>
<dbReference type="RefSeq" id="WP_012065497.1">
    <property type="nucleotide sequence ID" value="NC_009633.1"/>
</dbReference>
<dbReference type="CDD" id="cd16442">
    <property type="entry name" value="BPL"/>
    <property type="match status" value="1"/>
</dbReference>
<dbReference type="Gene3D" id="2.30.30.100">
    <property type="match status" value="1"/>
</dbReference>
<dbReference type="GO" id="GO:0005524">
    <property type="term" value="F:ATP binding"/>
    <property type="evidence" value="ECO:0007669"/>
    <property type="project" value="UniProtKB-UniRule"/>
</dbReference>
<feature type="domain" description="BPL/LPL catalytic" evidence="6">
    <location>
        <begin position="67"/>
        <end position="255"/>
    </location>
</feature>
<dbReference type="InterPro" id="IPR036388">
    <property type="entry name" value="WH-like_DNA-bd_sf"/>
</dbReference>
<keyword evidence="5" id="KW-0678">Repressor</keyword>
<evidence type="ECO:0000256" key="2">
    <source>
        <dbReference type="ARBA" id="ARBA00022741"/>
    </source>
</evidence>
<dbReference type="GO" id="GO:0016740">
    <property type="term" value="F:transferase activity"/>
    <property type="evidence" value="ECO:0007669"/>
    <property type="project" value="UniProtKB-ARBA"/>
</dbReference>
<dbReference type="HOGENOM" id="CLU_051096_0_0_9"/>
<dbReference type="GO" id="GO:0009249">
    <property type="term" value="P:protein lipoylation"/>
    <property type="evidence" value="ECO:0007669"/>
    <property type="project" value="UniProtKB-ARBA"/>
</dbReference>
<dbReference type="InterPro" id="IPR004408">
    <property type="entry name" value="Biotin_CoA_COase_ligase"/>
</dbReference>
<keyword evidence="5" id="KW-0805">Transcription regulation</keyword>
<organism evidence="7 8">
    <name type="scientific">Alkaliphilus metalliredigens (strain QYMF)</name>
    <dbReference type="NCBI Taxonomy" id="293826"/>
    <lineage>
        <taxon>Bacteria</taxon>
        <taxon>Bacillati</taxon>
        <taxon>Bacillota</taxon>
        <taxon>Clostridia</taxon>
        <taxon>Peptostreptococcales</taxon>
        <taxon>Natronincolaceae</taxon>
        <taxon>Alkaliphilus</taxon>
    </lineage>
</organism>
<dbReference type="InterPro" id="IPR003142">
    <property type="entry name" value="BPL_C"/>
</dbReference>
<dbReference type="Proteomes" id="UP000001572">
    <property type="component" value="Chromosome"/>
</dbReference>
<gene>
    <name evidence="5" type="primary">birA</name>
    <name evidence="7" type="ordered locus">Amet_4534</name>
</gene>
<proteinExistence type="inferred from homology"/>
<dbReference type="GO" id="GO:0006355">
    <property type="term" value="P:regulation of DNA-templated transcription"/>
    <property type="evidence" value="ECO:0007669"/>
    <property type="project" value="UniProtKB-UniRule"/>
</dbReference>
<dbReference type="InterPro" id="IPR030855">
    <property type="entry name" value="Bifunct_BirA"/>
</dbReference>
<dbReference type="HAMAP" id="MF_00978">
    <property type="entry name" value="Bifunct_BirA"/>
    <property type="match status" value="1"/>
</dbReference>
<protein>
    <recommendedName>
        <fullName evidence="5">Bifunctional ligase/repressor BirA</fullName>
    </recommendedName>
    <alternativeName>
        <fullName evidence="5">Biotin--[acetyl-CoA-carboxylase] ligase</fullName>
        <ecNumber evidence="5">6.3.4.15</ecNumber>
    </alternativeName>
    <alternativeName>
        <fullName evidence="5">Biotin--protein ligase</fullName>
    </alternativeName>
    <alternativeName>
        <fullName evidence="5">Biotin-[acetyl-CoA carboxylase] synthetase</fullName>
    </alternativeName>
</protein>
<feature type="binding site" evidence="5">
    <location>
        <position position="113"/>
    </location>
    <ligand>
        <name>biotin</name>
        <dbReference type="ChEBI" id="CHEBI:57586"/>
    </ligand>
</feature>
<dbReference type="KEGG" id="amt:Amet_4534"/>
<dbReference type="GO" id="GO:0003677">
    <property type="term" value="F:DNA binding"/>
    <property type="evidence" value="ECO:0007669"/>
    <property type="project" value="UniProtKB-UniRule"/>
</dbReference>
<dbReference type="InterPro" id="IPR045864">
    <property type="entry name" value="aa-tRNA-synth_II/BPL/LPL"/>
</dbReference>
<accession>A6TWN8</accession>
<dbReference type="NCBIfam" id="TIGR00121">
    <property type="entry name" value="birA_ligase"/>
    <property type="match status" value="1"/>
</dbReference>
<dbReference type="InterPro" id="IPR008988">
    <property type="entry name" value="Transcriptional_repressor_C"/>
</dbReference>
<dbReference type="SUPFAM" id="SSF46785">
    <property type="entry name" value="Winged helix' DNA-binding domain"/>
    <property type="match status" value="1"/>
</dbReference>
<dbReference type="InterPro" id="IPR036390">
    <property type="entry name" value="WH_DNA-bd_sf"/>
</dbReference>
<dbReference type="SUPFAM" id="SSF55681">
    <property type="entry name" value="Class II aaRS and biotin synthetases"/>
    <property type="match status" value="1"/>
</dbReference>
<dbReference type="EMBL" id="CP000724">
    <property type="protein sequence ID" value="ABR50606.1"/>
    <property type="molecule type" value="Genomic_DNA"/>
</dbReference>
<dbReference type="Gene3D" id="1.10.10.10">
    <property type="entry name" value="Winged helix-like DNA-binding domain superfamily/Winged helix DNA-binding domain"/>
    <property type="match status" value="1"/>
</dbReference>
<feature type="binding site" evidence="5">
    <location>
        <begin position="117"/>
        <end position="119"/>
    </location>
    <ligand>
        <name>biotin</name>
        <dbReference type="ChEBI" id="CHEBI:57586"/>
    </ligand>
</feature>
<comment type="function">
    <text evidence="5">Acts both as a biotin--[acetyl-CoA-carboxylase] ligase and a repressor.</text>
</comment>
<dbReference type="STRING" id="293826.Amet_4534"/>
<dbReference type="AlphaFoldDB" id="A6TWN8"/>
<feature type="DNA-binding region" description="H-T-H motif" evidence="5">
    <location>
        <begin position="19"/>
        <end position="38"/>
    </location>
</feature>
<sequence length="326" mass="36570">MKDKILKELYEHQENHISGEYLRKKLNVSRTAVWKQIQSLKEEGYVIETMSRKGYRLLEQRDEILPGGVKFNLNTREIGKEIKYFDTIDSTNTYSKTIALEVPHGTIVMSDEQVGGRGRLGRNWSSPKGEGIWMSLILKPGIPPNEGMKVSHIAAAAVCKGIREITGLEALVKWPNDIVINGKKVCGILTEVAGELNEIHYLIVGIGINVNNIDFPTELEEKASSLLIEGKKKYDRKELIVKIISIFEKFYDSFIKEGSLEEVLRLCRQYSALIGREVVIIKGGSQEAAKVLGMTDEGFLEVELSDGRIEHIFSGEVSVRGQGTYV</sequence>
<feature type="binding site" evidence="5">
    <location>
        <position position="184"/>
    </location>
    <ligand>
        <name>biotin</name>
        <dbReference type="ChEBI" id="CHEBI:57586"/>
    </ligand>
</feature>
<keyword evidence="1 5" id="KW-0436">Ligase</keyword>
<evidence type="ECO:0000313" key="7">
    <source>
        <dbReference type="EMBL" id="ABR50606.1"/>
    </source>
</evidence>
<keyword evidence="3 5" id="KW-0067">ATP-binding</keyword>
<dbReference type="Pfam" id="PF03099">
    <property type="entry name" value="BPL_LplA_LipB"/>
    <property type="match status" value="1"/>
</dbReference>
<dbReference type="InterPro" id="IPR004143">
    <property type="entry name" value="BPL_LPL_catalytic"/>
</dbReference>
<dbReference type="Pfam" id="PF08279">
    <property type="entry name" value="HTH_11"/>
    <property type="match status" value="1"/>
</dbReference>
<dbReference type="eggNOG" id="COG1654">
    <property type="taxonomic scope" value="Bacteria"/>
</dbReference>
<comment type="similarity">
    <text evidence="5">Belongs to the biotin--protein ligase family.</text>
</comment>
<dbReference type="PROSITE" id="PS51733">
    <property type="entry name" value="BPL_LPL_CATALYTIC"/>
    <property type="match status" value="1"/>
</dbReference>
<dbReference type="GO" id="GO:0005737">
    <property type="term" value="C:cytoplasm"/>
    <property type="evidence" value="ECO:0007669"/>
    <property type="project" value="TreeGrafter"/>
</dbReference>
<feature type="binding site" evidence="5">
    <location>
        <begin position="90"/>
        <end position="92"/>
    </location>
    <ligand>
        <name>biotin</name>
        <dbReference type="ChEBI" id="CHEBI:57586"/>
    </ligand>
</feature>
<dbReference type="PANTHER" id="PTHR12835:SF5">
    <property type="entry name" value="BIOTIN--PROTEIN LIGASE"/>
    <property type="match status" value="1"/>
</dbReference>
<comment type="catalytic activity">
    <reaction evidence="5">
        <text>biotin + L-lysyl-[protein] + ATP = N(6)-biotinyl-L-lysyl-[protein] + AMP + diphosphate + H(+)</text>
        <dbReference type="Rhea" id="RHEA:11756"/>
        <dbReference type="Rhea" id="RHEA-COMP:9752"/>
        <dbReference type="Rhea" id="RHEA-COMP:10505"/>
        <dbReference type="ChEBI" id="CHEBI:15378"/>
        <dbReference type="ChEBI" id="CHEBI:29969"/>
        <dbReference type="ChEBI" id="CHEBI:30616"/>
        <dbReference type="ChEBI" id="CHEBI:33019"/>
        <dbReference type="ChEBI" id="CHEBI:57586"/>
        <dbReference type="ChEBI" id="CHEBI:83144"/>
        <dbReference type="ChEBI" id="CHEBI:456215"/>
        <dbReference type="EC" id="6.3.4.15"/>
    </reaction>
</comment>
<dbReference type="PANTHER" id="PTHR12835">
    <property type="entry name" value="BIOTIN PROTEIN LIGASE"/>
    <property type="match status" value="1"/>
</dbReference>
<keyword evidence="8" id="KW-1185">Reference proteome</keyword>
<keyword evidence="2 5" id="KW-0547">Nucleotide-binding</keyword>